<reference evidence="1" key="1">
    <citation type="submission" date="2018-05" db="EMBL/GenBank/DDBJ databases">
        <authorList>
            <person name="Lanie J.A."/>
            <person name="Ng W.-L."/>
            <person name="Kazmierczak K.M."/>
            <person name="Andrzejewski T.M."/>
            <person name="Davidsen T.M."/>
            <person name="Wayne K.J."/>
            <person name="Tettelin H."/>
            <person name="Glass J.I."/>
            <person name="Rusch D."/>
            <person name="Podicherti R."/>
            <person name="Tsui H.-C.T."/>
            <person name="Winkler M.E."/>
        </authorList>
    </citation>
    <scope>NUCLEOTIDE SEQUENCE</scope>
</reference>
<sequence length="105" mass="11611">MNNKLITITLIISMLFIGCATHIHTVGYGPQSGIKASARQYYLLWGLVPLNTVDTNEMAGTDINGNQIEDYEIQTQFGILDIAINWISLFTTGLFISSRTVTVTK</sequence>
<evidence type="ECO:0000313" key="1">
    <source>
        <dbReference type="EMBL" id="SVD92231.1"/>
    </source>
</evidence>
<dbReference type="EMBL" id="UINC01182175">
    <property type="protein sequence ID" value="SVD92231.1"/>
    <property type="molecule type" value="Genomic_DNA"/>
</dbReference>
<protein>
    <recommendedName>
        <fullName evidence="2">Lipoprotein</fullName>
    </recommendedName>
</protein>
<gene>
    <name evidence="1" type="ORF">METZ01_LOCUS445085</name>
</gene>
<accession>A0A382Z9R5</accession>
<proteinExistence type="predicted"/>
<name>A0A382Z9R5_9ZZZZ</name>
<evidence type="ECO:0008006" key="2">
    <source>
        <dbReference type="Google" id="ProtNLM"/>
    </source>
</evidence>
<dbReference type="AlphaFoldDB" id="A0A382Z9R5"/>
<dbReference type="PROSITE" id="PS51257">
    <property type="entry name" value="PROKAR_LIPOPROTEIN"/>
    <property type="match status" value="1"/>
</dbReference>
<organism evidence="1">
    <name type="scientific">marine metagenome</name>
    <dbReference type="NCBI Taxonomy" id="408172"/>
    <lineage>
        <taxon>unclassified sequences</taxon>
        <taxon>metagenomes</taxon>
        <taxon>ecological metagenomes</taxon>
    </lineage>
</organism>